<proteinExistence type="predicted"/>
<evidence type="ECO:0000313" key="2">
    <source>
        <dbReference type="Proteomes" id="UP000295684"/>
    </source>
</evidence>
<reference evidence="1 2" key="1">
    <citation type="submission" date="2019-03" db="EMBL/GenBank/DDBJ databases">
        <title>Genomic Encyclopedia of Type Strains, Phase IV (KMG-IV): sequencing the most valuable type-strain genomes for metagenomic binning, comparative biology and taxonomic classification.</title>
        <authorList>
            <person name="Goeker M."/>
        </authorList>
    </citation>
    <scope>NUCLEOTIDE SEQUENCE [LARGE SCALE GENOMIC DNA]</scope>
    <source>
        <strain evidence="1 2">DSM 103236</strain>
    </source>
</reference>
<comment type="caution">
    <text evidence="1">The sequence shown here is derived from an EMBL/GenBank/DDBJ whole genome shotgun (WGS) entry which is preliminary data.</text>
</comment>
<dbReference type="Proteomes" id="UP000295684">
    <property type="component" value="Unassembled WGS sequence"/>
</dbReference>
<protein>
    <recommendedName>
        <fullName evidence="3">Transposase</fullName>
    </recommendedName>
</protein>
<accession>A0A4R2HQF1</accession>
<sequence>MLKNVNTVIKIEIMKSIKISFSASEIIRRLGLAKIYYWFNK</sequence>
<dbReference type="AlphaFoldDB" id="A0A4R2HQF1"/>
<organism evidence="1 2">
    <name type="scientific">Pedobacter psychrotolerans</name>
    <dbReference type="NCBI Taxonomy" id="1843235"/>
    <lineage>
        <taxon>Bacteria</taxon>
        <taxon>Pseudomonadati</taxon>
        <taxon>Bacteroidota</taxon>
        <taxon>Sphingobacteriia</taxon>
        <taxon>Sphingobacteriales</taxon>
        <taxon>Sphingobacteriaceae</taxon>
        <taxon>Pedobacter</taxon>
    </lineage>
</organism>
<evidence type="ECO:0000313" key="1">
    <source>
        <dbReference type="EMBL" id="TCO31011.1"/>
    </source>
</evidence>
<evidence type="ECO:0008006" key="3">
    <source>
        <dbReference type="Google" id="ProtNLM"/>
    </source>
</evidence>
<name>A0A4R2HQF1_9SPHI</name>
<gene>
    <name evidence="1" type="ORF">EV200_101457</name>
</gene>
<dbReference type="EMBL" id="SLWO01000001">
    <property type="protein sequence ID" value="TCO31011.1"/>
    <property type="molecule type" value="Genomic_DNA"/>
</dbReference>